<accession>A0A9Q1G1A0</accession>
<evidence type="ECO:0000256" key="1">
    <source>
        <dbReference type="SAM" id="MobiDB-lite"/>
    </source>
</evidence>
<feature type="region of interest" description="Disordered" evidence="1">
    <location>
        <begin position="36"/>
        <end position="60"/>
    </location>
</feature>
<dbReference type="EMBL" id="JAINUF010000002">
    <property type="protein sequence ID" value="KAJ8373582.1"/>
    <property type="molecule type" value="Genomic_DNA"/>
</dbReference>
<evidence type="ECO:0000313" key="2">
    <source>
        <dbReference type="EMBL" id="KAJ8373582.1"/>
    </source>
</evidence>
<sequence length="185" mass="20738">MQQENYSHVHRGRRFLSISAGGCRTALRGNGLGRCPEASAASSLNSRRREQPEESVGAERKITRYFTPHSRRLHTESEASCHLTFSYRDGTFLWPLGNLRCALAASRPLSPYQLTAHASCREQRLLGRTLFDVPGGAIIVTPAWPWEGGGGVALRYGARAQADMHQQGWWRIFSARHREHIQAQS</sequence>
<evidence type="ECO:0000313" key="3">
    <source>
        <dbReference type="Proteomes" id="UP001152622"/>
    </source>
</evidence>
<comment type="caution">
    <text evidence="2">The sequence shown here is derived from an EMBL/GenBank/DDBJ whole genome shotgun (WGS) entry which is preliminary data.</text>
</comment>
<gene>
    <name evidence="2" type="ORF">SKAU_G00041620</name>
</gene>
<dbReference type="Proteomes" id="UP001152622">
    <property type="component" value="Chromosome 2"/>
</dbReference>
<dbReference type="AlphaFoldDB" id="A0A9Q1G1A0"/>
<feature type="compositionally biased region" description="Basic and acidic residues" evidence="1">
    <location>
        <begin position="47"/>
        <end position="60"/>
    </location>
</feature>
<proteinExistence type="predicted"/>
<name>A0A9Q1G1A0_SYNKA</name>
<reference evidence="2" key="1">
    <citation type="journal article" date="2023" name="Science">
        <title>Genome structures resolve the early diversification of teleost fishes.</title>
        <authorList>
            <person name="Parey E."/>
            <person name="Louis A."/>
            <person name="Montfort J."/>
            <person name="Bouchez O."/>
            <person name="Roques C."/>
            <person name="Iampietro C."/>
            <person name="Lluch J."/>
            <person name="Castinel A."/>
            <person name="Donnadieu C."/>
            <person name="Desvignes T."/>
            <person name="Floi Bucao C."/>
            <person name="Jouanno E."/>
            <person name="Wen M."/>
            <person name="Mejri S."/>
            <person name="Dirks R."/>
            <person name="Jansen H."/>
            <person name="Henkel C."/>
            <person name="Chen W.J."/>
            <person name="Zahm M."/>
            <person name="Cabau C."/>
            <person name="Klopp C."/>
            <person name="Thompson A.W."/>
            <person name="Robinson-Rechavi M."/>
            <person name="Braasch I."/>
            <person name="Lecointre G."/>
            <person name="Bobe J."/>
            <person name="Postlethwait J.H."/>
            <person name="Berthelot C."/>
            <person name="Roest Crollius H."/>
            <person name="Guiguen Y."/>
        </authorList>
    </citation>
    <scope>NUCLEOTIDE SEQUENCE</scope>
    <source>
        <strain evidence="2">WJC10195</strain>
    </source>
</reference>
<keyword evidence="3" id="KW-1185">Reference proteome</keyword>
<organism evidence="2 3">
    <name type="scientific">Synaphobranchus kaupii</name>
    <name type="common">Kaup's arrowtooth eel</name>
    <dbReference type="NCBI Taxonomy" id="118154"/>
    <lineage>
        <taxon>Eukaryota</taxon>
        <taxon>Metazoa</taxon>
        <taxon>Chordata</taxon>
        <taxon>Craniata</taxon>
        <taxon>Vertebrata</taxon>
        <taxon>Euteleostomi</taxon>
        <taxon>Actinopterygii</taxon>
        <taxon>Neopterygii</taxon>
        <taxon>Teleostei</taxon>
        <taxon>Anguilliformes</taxon>
        <taxon>Synaphobranchidae</taxon>
        <taxon>Synaphobranchus</taxon>
    </lineage>
</organism>
<protein>
    <submittedName>
        <fullName evidence="2">Uncharacterized protein</fullName>
    </submittedName>
</protein>